<protein>
    <submittedName>
        <fullName evidence="1">Uncharacterized protein</fullName>
    </submittedName>
</protein>
<organism evidence="1 2">
    <name type="scientific">Methanosphaera stadtmanae</name>
    <dbReference type="NCBI Taxonomy" id="2317"/>
    <lineage>
        <taxon>Archaea</taxon>
        <taxon>Methanobacteriati</taxon>
        <taxon>Methanobacteriota</taxon>
        <taxon>Methanomada group</taxon>
        <taxon>Methanobacteria</taxon>
        <taxon>Methanobacteriales</taxon>
        <taxon>Methanobacteriaceae</taxon>
        <taxon>Methanosphaera</taxon>
    </lineage>
</organism>
<proteinExistence type="predicted"/>
<dbReference type="Proteomes" id="UP000248557">
    <property type="component" value="Unassembled WGS sequence"/>
</dbReference>
<dbReference type="EMBL" id="NGJK01000056">
    <property type="protein sequence ID" value="RAP02994.1"/>
    <property type="molecule type" value="Genomic_DNA"/>
</dbReference>
<dbReference type="AlphaFoldDB" id="A0A328Q1U0"/>
<dbReference type="InterPro" id="IPR036388">
    <property type="entry name" value="WH-like_DNA-bd_sf"/>
</dbReference>
<gene>
    <name evidence="1" type="ORF">CA615_04630</name>
</gene>
<reference evidence="1 2" key="1">
    <citation type="submission" date="2017-05" db="EMBL/GenBank/DDBJ databases">
        <title>Host range expansion of the Methanosphaera genus to humans and monogastric animals involves recent and extensive reduction in genome content.</title>
        <authorList>
            <person name="Hoedt E.C."/>
            <person name="Volmer J.G."/>
            <person name="Parks D.H."/>
            <person name="Rosewarne C.P."/>
            <person name="Denman S.E."/>
            <person name="Mcsweeney C.S."/>
            <person name="O Cuiv P."/>
            <person name="Hugenholtz P."/>
            <person name="Tyson G.W."/>
            <person name="Morrison M."/>
        </authorList>
    </citation>
    <scope>NUCLEOTIDE SEQUENCE [LARGE SCALE GENOMIC DNA]</scope>
    <source>
        <strain evidence="1 2">PA5</strain>
    </source>
</reference>
<dbReference type="RefSeq" id="WP_112149577.1">
    <property type="nucleotide sequence ID" value="NZ_CATZXA010000060.1"/>
</dbReference>
<dbReference type="Gene3D" id="1.10.10.10">
    <property type="entry name" value="Winged helix-like DNA-binding domain superfamily/Winged helix DNA-binding domain"/>
    <property type="match status" value="1"/>
</dbReference>
<evidence type="ECO:0000313" key="1">
    <source>
        <dbReference type="EMBL" id="RAP02994.1"/>
    </source>
</evidence>
<sequence length="174" mass="20370">MYEKIFGKYPQVKVVSYVLTNPEKPYTKKEIAYGAQISRVTLNSFIKTLEELEILVKDGTNYKVNLNSKIVKTLIKTQITLAELVMEHDMEHKKDILGDVLSDEEFERFMNNFEYEVDIDGELEKLEENEEILVKTKEYEDLKNTKINTSTLPNNFVINSVYPQDKNRKMINYG</sequence>
<accession>A0A328Q1U0</accession>
<evidence type="ECO:0000313" key="2">
    <source>
        <dbReference type="Proteomes" id="UP000248557"/>
    </source>
</evidence>
<comment type="caution">
    <text evidence="1">The sequence shown here is derived from an EMBL/GenBank/DDBJ whole genome shotgun (WGS) entry which is preliminary data.</text>
</comment>
<name>A0A328Q1U0_9EURY</name>